<dbReference type="GO" id="GO:0005912">
    <property type="term" value="C:adherens junction"/>
    <property type="evidence" value="ECO:0007669"/>
    <property type="project" value="UniProtKB-SubCell"/>
</dbReference>
<evidence type="ECO:0000256" key="2">
    <source>
        <dbReference type="ARBA" id="ARBA00004245"/>
    </source>
</evidence>
<evidence type="ECO:0000313" key="15">
    <source>
        <dbReference type="EMBL" id="MXQ91019.1"/>
    </source>
</evidence>
<dbReference type="FunFam" id="1.20.120.230:FF:000006">
    <property type="entry name" value="Catenin alpha 1"/>
    <property type="match status" value="1"/>
</dbReference>
<organism evidence="15 16">
    <name type="scientific">Bos mutus</name>
    <name type="common">wild yak</name>
    <dbReference type="NCBI Taxonomy" id="72004"/>
    <lineage>
        <taxon>Eukaryota</taxon>
        <taxon>Metazoa</taxon>
        <taxon>Chordata</taxon>
        <taxon>Craniata</taxon>
        <taxon>Vertebrata</taxon>
        <taxon>Euteleostomi</taxon>
        <taxon>Mammalia</taxon>
        <taxon>Eutheria</taxon>
        <taxon>Laurasiatheria</taxon>
        <taxon>Artiodactyla</taxon>
        <taxon>Ruminantia</taxon>
        <taxon>Pecora</taxon>
        <taxon>Bovidae</taxon>
        <taxon>Bovinae</taxon>
        <taxon>Bos</taxon>
    </lineage>
</organism>
<dbReference type="GO" id="GO:0008013">
    <property type="term" value="F:beta-catenin binding"/>
    <property type="evidence" value="ECO:0007669"/>
    <property type="project" value="TreeGrafter"/>
</dbReference>
<dbReference type="Pfam" id="PF01044">
    <property type="entry name" value="Vinculin"/>
    <property type="match status" value="1"/>
</dbReference>
<dbReference type="SUPFAM" id="SSF47220">
    <property type="entry name" value="alpha-catenin/vinculin-like"/>
    <property type="match status" value="4"/>
</dbReference>
<keyword evidence="9" id="KW-0965">Cell junction</keyword>
<evidence type="ECO:0000256" key="7">
    <source>
        <dbReference type="ARBA" id="ARBA00022490"/>
    </source>
</evidence>
<dbReference type="FunFam" id="1.20.120.230:FF:000007">
    <property type="entry name" value="Catenin alpha 1"/>
    <property type="match status" value="1"/>
</dbReference>
<evidence type="ECO:0000313" key="16">
    <source>
        <dbReference type="Proteomes" id="UP000322234"/>
    </source>
</evidence>
<dbReference type="PANTHER" id="PTHR18914">
    <property type="entry name" value="ALPHA CATENIN"/>
    <property type="match status" value="1"/>
</dbReference>
<dbReference type="GO" id="GO:0045296">
    <property type="term" value="F:cadherin binding"/>
    <property type="evidence" value="ECO:0007669"/>
    <property type="project" value="InterPro"/>
</dbReference>
<sequence>MKVTVLTKGMVPVLKGAVSFMGDRHTAIMLCSKCCNRDACKMIGEPEKREQLLEAEDICVSLEGRWKNLKVCPEQRIRVTQRSGDMHSLEKSLECRQVMRLTDQYRPVSYGKRDFLCIHNQLSVCLCREGMLLVIIVFPVLPYYLQYSREDKKMRVMELVLNRNKDLGKMTAVHTGNINFKWDPKSLEIRTLAVERLLEPLVTQVTTLVNTNSKGPSNKKRGRSKKAHVLAASVEQATENFLEKGDKIAKESQFLKEELVAAVEDVRKQGDLMKSAAGEFADDPCSSVKRGNMVRAARALLSAVTRLLILADMADVYKLLVQLKLVEDGILKLRNAGTEQDLGIQYKALKPEVDKLNIMAAKRQQELKDVGHRDQMAAARGILQKNVPILYTASQACLQHPDVAAYKANRDLIYKQLQQAVTGISNAAQATASDDASQHPGAGGGELAYALNNFDKQIIVDPLSFSEERFRPSLEERLESIISGAALMADSSCTRDDRRERIVAECNAVRQALQDLLSEYMGNAGRKERSDALNSAIDKMTKKTRDLRRQLRKAVMDHVSDSFLETNVPLLVLIEAAKNGNEKEVKEYAQVFREHANKLIEVANLACSISNNEEGVKLVRMSASQLEALCPQVINAALALAAKPQSKLAQENMDLFKEQWEKQVRVLTDAVDDITSIDDFLAVSENHILEDVNKCVIALQEKDVDGLDRTAGAIRGRAARVIHVVTSEMDNYEPGVYTEKVLEATKLLSNTVMPRFTEQVEAAVEALSSDPAQPMDENEFIDASRLVYDGIRDIRKAVLMIRTPEELDDSDFETEDFDVRSRTSVQTEDDQLIAGQSARAIMAQLPQEQKAKIAEQVASFQEEKSKLDAEVSKWDDSGNDIIVLAKQMCMIMMEMTDFTRGKGPLKNTSDVISAAKKIAEAGSRMDKLGRTIADHCPDSACKQDLLAYLQRIALYCHQLNICSKVKAEVQNLGGELVVSGVDSAMSLIQAAKNLMNAVVQTVKASYVASTKYQKSQGMASLNLPAVSWKMKAPEKKPLVKREKQDETQTKIKRASQKKHVNPVQALIFSIHCQTSCYVAQVVLLGYRSRRLFLDLQTTVTDELDGGTRIHPRLRTKKAEALDDPDEATEKADCSPSSTPANVLCYVCEGDGRCSAIT</sequence>
<evidence type="ECO:0000256" key="5">
    <source>
        <dbReference type="ARBA" id="ARBA00008376"/>
    </source>
</evidence>
<dbReference type="GO" id="GO:0015629">
    <property type="term" value="C:actin cytoskeleton"/>
    <property type="evidence" value="ECO:0007669"/>
    <property type="project" value="InterPro"/>
</dbReference>
<keyword evidence="16" id="KW-1185">Reference proteome</keyword>
<keyword evidence="7" id="KW-0963">Cytoplasm</keyword>
<feature type="region of interest" description="Disordered" evidence="14">
    <location>
        <begin position="1034"/>
        <end position="1055"/>
    </location>
</feature>
<evidence type="ECO:0000256" key="1">
    <source>
        <dbReference type="ARBA" id="ARBA00004123"/>
    </source>
</evidence>
<comment type="caution">
    <text evidence="15">The sequence shown here is derived from an EMBL/GenBank/DDBJ whole genome shotgun (WGS) entry which is preliminary data.</text>
</comment>
<dbReference type="InterPro" id="IPR036723">
    <property type="entry name" value="Alpha-catenin/vinculin-like_sf"/>
</dbReference>
<keyword evidence="11" id="KW-0206">Cytoskeleton</keyword>
<dbReference type="PRINTS" id="PR00805">
    <property type="entry name" value="ALPHACATENIN"/>
</dbReference>
<dbReference type="GO" id="GO:0016477">
    <property type="term" value="P:cell migration"/>
    <property type="evidence" value="ECO:0007669"/>
    <property type="project" value="TreeGrafter"/>
</dbReference>
<dbReference type="GO" id="GO:0098609">
    <property type="term" value="P:cell-cell adhesion"/>
    <property type="evidence" value="ECO:0007669"/>
    <property type="project" value="TreeGrafter"/>
</dbReference>
<keyword evidence="10" id="KW-0472">Membrane</keyword>
<evidence type="ECO:0000256" key="10">
    <source>
        <dbReference type="ARBA" id="ARBA00023136"/>
    </source>
</evidence>
<dbReference type="FunFam" id="1.20.120.230:FF:000012">
    <property type="entry name" value="Catenin alpha-2 isoform 1"/>
    <property type="match status" value="1"/>
</dbReference>
<evidence type="ECO:0000256" key="13">
    <source>
        <dbReference type="ARBA" id="ARBA00044775"/>
    </source>
</evidence>
<evidence type="ECO:0000256" key="9">
    <source>
        <dbReference type="ARBA" id="ARBA00022949"/>
    </source>
</evidence>
<feature type="region of interest" description="Disordered" evidence="14">
    <location>
        <begin position="1117"/>
        <end position="1137"/>
    </location>
</feature>
<dbReference type="Gene3D" id="6.10.250.2510">
    <property type="match status" value="1"/>
</dbReference>
<dbReference type="InterPro" id="IPR006077">
    <property type="entry name" value="Vinculin/catenin"/>
</dbReference>
<keyword evidence="6" id="KW-1003">Cell membrane</keyword>
<proteinExistence type="inferred from homology"/>
<evidence type="ECO:0000256" key="6">
    <source>
        <dbReference type="ARBA" id="ARBA00022475"/>
    </source>
</evidence>
<dbReference type="PANTHER" id="PTHR18914:SF24">
    <property type="entry name" value="CATENIN ALPHA-1"/>
    <property type="match status" value="1"/>
</dbReference>
<dbReference type="Gene3D" id="1.20.120.230">
    <property type="entry name" value="Alpha-catenin/vinculin-like"/>
    <property type="match status" value="5"/>
</dbReference>
<accession>A0A6B0RLD3</accession>
<dbReference type="InterPro" id="IPR000633">
    <property type="entry name" value="Vinculin_CS"/>
</dbReference>
<dbReference type="GO" id="GO:0005198">
    <property type="term" value="F:structural molecule activity"/>
    <property type="evidence" value="ECO:0007669"/>
    <property type="project" value="InterPro"/>
</dbReference>
<evidence type="ECO:0000256" key="14">
    <source>
        <dbReference type="SAM" id="MobiDB-lite"/>
    </source>
</evidence>
<gene>
    <name evidence="15" type="ORF">E5288_WYG005478</name>
</gene>
<dbReference type="EMBL" id="VBQZ03000067">
    <property type="protein sequence ID" value="MXQ91019.1"/>
    <property type="molecule type" value="Genomic_DNA"/>
</dbReference>
<evidence type="ECO:0000256" key="3">
    <source>
        <dbReference type="ARBA" id="ARBA00004413"/>
    </source>
</evidence>
<dbReference type="AlphaFoldDB" id="A0A6B0RLD3"/>
<protein>
    <recommendedName>
        <fullName evidence="13">Catenin alpha-1</fullName>
    </recommendedName>
</protein>
<dbReference type="FunFam" id="1.20.120.230:FF:000011">
    <property type="entry name" value="Catenin alpha 1"/>
    <property type="match status" value="1"/>
</dbReference>
<reference evidence="15" key="1">
    <citation type="submission" date="2019-10" db="EMBL/GenBank/DDBJ databases">
        <title>The sequence and de novo assembly of the wild yak genome.</title>
        <authorList>
            <person name="Liu Y."/>
        </authorList>
    </citation>
    <scope>NUCLEOTIDE SEQUENCE [LARGE SCALE GENOMIC DNA]</scope>
    <source>
        <strain evidence="15">WY2019</strain>
    </source>
</reference>
<evidence type="ECO:0000256" key="4">
    <source>
        <dbReference type="ARBA" id="ARBA00004536"/>
    </source>
</evidence>
<dbReference type="Proteomes" id="UP000322234">
    <property type="component" value="Unassembled WGS sequence"/>
</dbReference>
<dbReference type="PROSITE" id="PS00663">
    <property type="entry name" value="VINCULIN_1"/>
    <property type="match status" value="1"/>
</dbReference>
<comment type="similarity">
    <text evidence="5">Belongs to the vinculin/alpha-catenin family.</text>
</comment>
<dbReference type="GO" id="GO:0016342">
    <property type="term" value="C:catenin complex"/>
    <property type="evidence" value="ECO:0007669"/>
    <property type="project" value="TreeGrafter"/>
</dbReference>
<dbReference type="GO" id="GO:0051015">
    <property type="term" value="F:actin filament binding"/>
    <property type="evidence" value="ECO:0007669"/>
    <property type="project" value="InterPro"/>
</dbReference>
<keyword evidence="8" id="KW-0130">Cell adhesion</keyword>
<dbReference type="GO" id="GO:0005634">
    <property type="term" value="C:nucleus"/>
    <property type="evidence" value="ECO:0007669"/>
    <property type="project" value="UniProtKB-SubCell"/>
</dbReference>
<name>A0A6B0RLD3_9CETA</name>
<evidence type="ECO:0000256" key="12">
    <source>
        <dbReference type="ARBA" id="ARBA00023242"/>
    </source>
</evidence>
<evidence type="ECO:0000256" key="11">
    <source>
        <dbReference type="ARBA" id="ARBA00023212"/>
    </source>
</evidence>
<comment type="subcellular location">
    <subcellularLocation>
        <location evidence="4">Cell junction</location>
        <location evidence="4">Adherens junction</location>
    </subcellularLocation>
    <subcellularLocation>
        <location evidence="3">Cell membrane</location>
        <topology evidence="3">Peripheral membrane protein</topology>
        <orientation evidence="3">Cytoplasmic side</orientation>
    </subcellularLocation>
    <subcellularLocation>
        <location evidence="2">Cytoplasm</location>
        <location evidence="2">Cytoskeleton</location>
    </subcellularLocation>
    <subcellularLocation>
        <location evidence="1">Nucleus</location>
    </subcellularLocation>
</comment>
<dbReference type="InterPro" id="IPR001033">
    <property type="entry name" value="Alpha_catenin"/>
</dbReference>
<keyword evidence="12" id="KW-0539">Nucleus</keyword>
<feature type="compositionally biased region" description="Basic and acidic residues" evidence="14">
    <location>
        <begin position="1034"/>
        <end position="1049"/>
    </location>
</feature>
<dbReference type="FunFam" id="1.20.120.230:FF:000008">
    <property type="entry name" value="Catenin alpha 1"/>
    <property type="match status" value="1"/>
</dbReference>
<evidence type="ECO:0000256" key="8">
    <source>
        <dbReference type="ARBA" id="ARBA00022889"/>
    </source>
</evidence>